<dbReference type="GO" id="GO:0043001">
    <property type="term" value="P:Golgi to plasma membrane protein transport"/>
    <property type="evidence" value="ECO:0007669"/>
    <property type="project" value="InterPro"/>
</dbReference>
<proteinExistence type="predicted"/>
<organism evidence="2 3">
    <name type="scientific">Plectus sambesii</name>
    <dbReference type="NCBI Taxonomy" id="2011161"/>
    <lineage>
        <taxon>Eukaryota</taxon>
        <taxon>Metazoa</taxon>
        <taxon>Ecdysozoa</taxon>
        <taxon>Nematoda</taxon>
        <taxon>Chromadorea</taxon>
        <taxon>Plectida</taxon>
        <taxon>Plectina</taxon>
        <taxon>Plectoidea</taxon>
        <taxon>Plectidae</taxon>
        <taxon>Plectus</taxon>
    </lineage>
</organism>
<reference evidence="3" key="1">
    <citation type="submission" date="2022-11" db="UniProtKB">
        <authorList>
            <consortium name="WormBaseParasite"/>
        </authorList>
    </citation>
    <scope>IDENTIFICATION</scope>
</reference>
<feature type="compositionally biased region" description="Polar residues" evidence="1">
    <location>
        <begin position="29"/>
        <end position="56"/>
    </location>
</feature>
<dbReference type="GO" id="GO:0007030">
    <property type="term" value="P:Golgi organization"/>
    <property type="evidence" value="ECO:0007669"/>
    <property type="project" value="InterPro"/>
</dbReference>
<accession>A0A914WSB6</accession>
<protein>
    <submittedName>
        <fullName evidence="3">Golgin-45</fullName>
    </submittedName>
</protein>
<name>A0A914WSB6_9BILA</name>
<dbReference type="Proteomes" id="UP000887566">
    <property type="component" value="Unplaced"/>
</dbReference>
<evidence type="ECO:0000313" key="2">
    <source>
        <dbReference type="Proteomes" id="UP000887566"/>
    </source>
</evidence>
<feature type="compositionally biased region" description="Polar residues" evidence="1">
    <location>
        <begin position="1"/>
        <end position="17"/>
    </location>
</feature>
<keyword evidence="2" id="KW-1185">Reference proteome</keyword>
<dbReference type="GO" id="GO:0000139">
    <property type="term" value="C:Golgi membrane"/>
    <property type="evidence" value="ECO:0007669"/>
    <property type="project" value="TreeGrafter"/>
</dbReference>
<dbReference type="AlphaFoldDB" id="A0A914WSB6"/>
<feature type="region of interest" description="Disordered" evidence="1">
    <location>
        <begin position="1"/>
        <end position="66"/>
    </location>
</feature>
<dbReference type="InterPro" id="IPR027095">
    <property type="entry name" value="Golgin-45"/>
</dbReference>
<evidence type="ECO:0000313" key="3">
    <source>
        <dbReference type="WBParaSite" id="PSAMB.scaffold508size48791.g6652.t1"/>
    </source>
</evidence>
<evidence type="ECO:0000256" key="1">
    <source>
        <dbReference type="SAM" id="MobiDB-lite"/>
    </source>
</evidence>
<dbReference type="PANTHER" id="PTHR13066">
    <property type="entry name" value="BASIC LEUCINE ZIPPER NUCLEAR FACTOR 1 BLZF1 PROTEIN"/>
    <property type="match status" value="1"/>
</dbReference>
<dbReference type="PANTHER" id="PTHR13066:SF2">
    <property type="entry name" value="GOLGIN-45"/>
    <property type="match status" value="1"/>
</dbReference>
<dbReference type="WBParaSite" id="PSAMB.scaffold508size48791.g6652.t1">
    <property type="protein sequence ID" value="PSAMB.scaffold508size48791.g6652.t1"/>
    <property type="gene ID" value="PSAMB.scaffold508size48791.g6652"/>
</dbReference>
<sequence>MPDNGATTGSAPPSSTKYVPWEPCKAAATKNSRQPSEQPTTIPTIVPYQLNQPTRSKSSKKQPKVRGAEFNRVAELSRCSSDAFVDDRSSLAEADGADAIDLPLMKMNTPAESGGELRTDAIEKLVTEKTELWNELELQRKVNDELKRLLVATMGEDLQSHVDSLSQDKVRLAKHIDIYSNQLSVDQEKAEDLAISGDVWRSKYLASSMMVDELIAARVALLRHLQNGQRAVRDLLDENEYECRHLFQAVRRLCAAHDAVDPGNTLNHSKVLTYHTMYDLATTVHSLCDSMHAKLVPGAVVAASPEIRAQRGLTQAEADAERFLAVDAVSFSQSSPCDEFRRLQEKRQRLLGYPASCNFRNLTIACCKKCAGREIKLV</sequence>